<keyword evidence="2" id="KW-1185">Reference proteome</keyword>
<name>A0A2C5XVT4_9HYPO</name>
<proteinExistence type="predicted"/>
<dbReference type="AlphaFoldDB" id="A0A2C5XVT4"/>
<gene>
    <name evidence="1" type="ORF">CDD81_4370</name>
</gene>
<comment type="caution">
    <text evidence="1">The sequence shown here is derived from an EMBL/GenBank/DDBJ whole genome shotgun (WGS) entry which is preliminary data.</text>
</comment>
<sequence>MLSLCLLSPCCLACSLDEALISPGRRLLSSFPANPADDETSLISEAGATAVGRLLASHTPPSPPPCPKTKDSGLLTCFWLVGYTPALSVVTRRARILVPNTPPLAIPLIGTTAKSNVGPRRLAARGKRDMA</sequence>
<organism evidence="1 2">
    <name type="scientific">Ophiocordyceps australis</name>
    <dbReference type="NCBI Taxonomy" id="1399860"/>
    <lineage>
        <taxon>Eukaryota</taxon>
        <taxon>Fungi</taxon>
        <taxon>Dikarya</taxon>
        <taxon>Ascomycota</taxon>
        <taxon>Pezizomycotina</taxon>
        <taxon>Sordariomycetes</taxon>
        <taxon>Hypocreomycetidae</taxon>
        <taxon>Hypocreales</taxon>
        <taxon>Ophiocordycipitaceae</taxon>
        <taxon>Ophiocordyceps</taxon>
    </lineage>
</organism>
<reference evidence="1 2" key="1">
    <citation type="submission" date="2017-06" db="EMBL/GenBank/DDBJ databases">
        <title>Ant-infecting Ophiocordyceps genomes reveal a high diversity of potential behavioral manipulation genes and a possible major role for enterotoxins.</title>
        <authorList>
            <person name="De Bekker C."/>
            <person name="Evans H.C."/>
            <person name="Brachmann A."/>
            <person name="Hughes D.P."/>
        </authorList>
    </citation>
    <scope>NUCLEOTIDE SEQUENCE [LARGE SCALE GENOMIC DNA]</scope>
    <source>
        <strain evidence="1 2">Map64</strain>
    </source>
</reference>
<evidence type="ECO:0000313" key="1">
    <source>
        <dbReference type="EMBL" id="PHH58804.1"/>
    </source>
</evidence>
<dbReference type="EMBL" id="NJET01000298">
    <property type="protein sequence ID" value="PHH58804.1"/>
    <property type="molecule type" value="Genomic_DNA"/>
</dbReference>
<protein>
    <submittedName>
        <fullName evidence="1">Uncharacterized protein</fullName>
    </submittedName>
</protein>
<dbReference type="Proteomes" id="UP000226192">
    <property type="component" value="Unassembled WGS sequence"/>
</dbReference>
<accession>A0A2C5XVT4</accession>
<evidence type="ECO:0000313" key="2">
    <source>
        <dbReference type="Proteomes" id="UP000226192"/>
    </source>
</evidence>